<evidence type="ECO:0000313" key="6">
    <source>
        <dbReference type="Proteomes" id="UP001148312"/>
    </source>
</evidence>
<reference evidence="5" key="1">
    <citation type="submission" date="2022-12" db="EMBL/GenBank/DDBJ databases">
        <authorList>
            <person name="Petersen C."/>
        </authorList>
    </citation>
    <scope>NUCLEOTIDE SEQUENCE</scope>
    <source>
        <strain evidence="5">IBT 30728</strain>
    </source>
</reference>
<organism evidence="5 6">
    <name type="scientific">Penicillium diatomitis</name>
    <dbReference type="NCBI Taxonomy" id="2819901"/>
    <lineage>
        <taxon>Eukaryota</taxon>
        <taxon>Fungi</taxon>
        <taxon>Dikarya</taxon>
        <taxon>Ascomycota</taxon>
        <taxon>Pezizomycotina</taxon>
        <taxon>Eurotiomycetes</taxon>
        <taxon>Eurotiomycetidae</taxon>
        <taxon>Eurotiales</taxon>
        <taxon>Aspergillaceae</taxon>
        <taxon>Penicillium</taxon>
    </lineage>
</organism>
<evidence type="ECO:0000256" key="1">
    <source>
        <dbReference type="ARBA" id="ARBA00005331"/>
    </source>
</evidence>
<comment type="caution">
    <text evidence="5">The sequence shown here is derived from an EMBL/GenBank/DDBJ whole genome shotgun (WGS) entry which is preliminary data.</text>
</comment>
<evidence type="ECO:0000256" key="3">
    <source>
        <dbReference type="SAM" id="MobiDB-lite"/>
    </source>
</evidence>
<gene>
    <name evidence="5" type="ORF">N7539_003862</name>
</gene>
<dbReference type="AlphaFoldDB" id="A0A9W9XCX1"/>
<feature type="coiled-coil region" evidence="2">
    <location>
        <begin position="161"/>
        <end position="195"/>
    </location>
</feature>
<evidence type="ECO:0000313" key="5">
    <source>
        <dbReference type="EMBL" id="KAJ5488972.1"/>
    </source>
</evidence>
<proteinExistence type="inferred from homology"/>
<dbReference type="Pfam" id="PF08614">
    <property type="entry name" value="ATG16"/>
    <property type="match status" value="1"/>
</dbReference>
<accession>A0A9W9XCX1</accession>
<feature type="region of interest" description="Disordered" evidence="3">
    <location>
        <begin position="66"/>
        <end position="88"/>
    </location>
</feature>
<dbReference type="EMBL" id="JAPWDQ010000004">
    <property type="protein sequence ID" value="KAJ5488972.1"/>
    <property type="molecule type" value="Genomic_DNA"/>
</dbReference>
<evidence type="ECO:0000259" key="4">
    <source>
        <dbReference type="Pfam" id="PF08614"/>
    </source>
</evidence>
<dbReference type="RefSeq" id="XP_056791005.1">
    <property type="nucleotide sequence ID" value="XM_056933464.1"/>
</dbReference>
<dbReference type="Proteomes" id="UP001148312">
    <property type="component" value="Unassembled WGS sequence"/>
</dbReference>
<keyword evidence="2" id="KW-0175">Coiled coil</keyword>
<reference evidence="5" key="2">
    <citation type="journal article" date="2023" name="IMA Fungus">
        <title>Comparative genomic study of the Penicillium genus elucidates a diverse pangenome and 15 lateral gene transfer events.</title>
        <authorList>
            <person name="Petersen C."/>
            <person name="Sorensen T."/>
            <person name="Nielsen M.R."/>
            <person name="Sondergaard T.E."/>
            <person name="Sorensen J.L."/>
            <person name="Fitzpatrick D.A."/>
            <person name="Frisvad J.C."/>
            <person name="Nielsen K.L."/>
        </authorList>
    </citation>
    <scope>NUCLEOTIDE SEQUENCE</scope>
    <source>
        <strain evidence="5">IBT 30728</strain>
    </source>
</reference>
<dbReference type="GeneID" id="81623713"/>
<evidence type="ECO:0000256" key="2">
    <source>
        <dbReference type="SAM" id="Coils"/>
    </source>
</evidence>
<dbReference type="InterPro" id="IPR013923">
    <property type="entry name" value="Autophagy-rel_prot_16_dom"/>
</dbReference>
<feature type="domain" description="Autophagy-related protein 16" evidence="4">
    <location>
        <begin position="7"/>
        <end position="208"/>
    </location>
</feature>
<comment type="similarity">
    <text evidence="1">Belongs to the ATG16 family.</text>
</comment>
<feature type="coiled-coil region" evidence="2">
    <location>
        <begin position="90"/>
        <end position="124"/>
    </location>
</feature>
<name>A0A9W9XCX1_9EURO</name>
<dbReference type="Gene3D" id="1.20.5.170">
    <property type="match status" value="1"/>
</dbReference>
<dbReference type="CDD" id="cd22887">
    <property type="entry name" value="Atg16_CCD"/>
    <property type="match status" value="1"/>
</dbReference>
<sequence length="214" mass="24414">MPHWRDEYLAALAVRDQREKANLTLYDAYTRLADRTAQLASQREPHGDTGQGRLTSVSAGETLQANVSSAGSGLRRQPPAETGPSPTELLKATRADLSEAQRSRGELQDQVRRLSIELEKLRKKTGRDVRRLDAMESEKALLSTRLKDRDEELREKTKLLEQDFQAELASLNLEFNMAEKRSKELQRENEELVDRWMARMGKEADAMNDANKFM</sequence>
<protein>
    <submittedName>
        <fullName evidence="5">Autophagy protein 16</fullName>
    </submittedName>
</protein>
<keyword evidence="6" id="KW-1185">Reference proteome</keyword>